<dbReference type="EMBL" id="CCNB01000006">
    <property type="protein sequence ID" value="CDX31573.1"/>
    <property type="molecule type" value="Genomic_DNA"/>
</dbReference>
<sequence length="66" mass="7470">MNICISVKTNVQNLAIGRRFSNWSGRNGETRRRLARYAELNRGERSRAGAPVKAARQPFRGPQTDI</sequence>
<evidence type="ECO:0000256" key="1">
    <source>
        <dbReference type="SAM" id="MobiDB-lite"/>
    </source>
</evidence>
<evidence type="ECO:0000313" key="2">
    <source>
        <dbReference type="EMBL" id="CDX31573.1"/>
    </source>
</evidence>
<gene>
    <name evidence="2" type="ORF">MPLDJ20_140331</name>
</gene>
<dbReference type="AlphaFoldDB" id="A0A090EL98"/>
<accession>A0A090EL98</accession>
<proteinExistence type="predicted"/>
<reference evidence="2 3" key="1">
    <citation type="submission" date="2014-08" db="EMBL/GenBank/DDBJ databases">
        <authorList>
            <person name="Moulin Lionel"/>
        </authorList>
    </citation>
    <scope>NUCLEOTIDE SEQUENCE [LARGE SCALE GENOMIC DNA]</scope>
</reference>
<protein>
    <submittedName>
        <fullName evidence="2">Uncharacterized protein</fullName>
    </submittedName>
</protein>
<organism evidence="2 3">
    <name type="scientific">Mesorhizobium plurifarium</name>
    <dbReference type="NCBI Taxonomy" id="69974"/>
    <lineage>
        <taxon>Bacteria</taxon>
        <taxon>Pseudomonadati</taxon>
        <taxon>Pseudomonadota</taxon>
        <taxon>Alphaproteobacteria</taxon>
        <taxon>Hyphomicrobiales</taxon>
        <taxon>Phyllobacteriaceae</taxon>
        <taxon>Mesorhizobium</taxon>
    </lineage>
</organism>
<name>A0A090EL98_MESPL</name>
<evidence type="ECO:0000313" key="3">
    <source>
        <dbReference type="Proteomes" id="UP000046373"/>
    </source>
</evidence>
<dbReference type="Proteomes" id="UP000046373">
    <property type="component" value="Unassembled WGS sequence"/>
</dbReference>
<feature type="region of interest" description="Disordered" evidence="1">
    <location>
        <begin position="40"/>
        <end position="66"/>
    </location>
</feature>